<comment type="caution">
    <text evidence="1">The sequence shown here is derived from an EMBL/GenBank/DDBJ whole genome shotgun (WGS) entry which is preliminary data.</text>
</comment>
<reference evidence="1" key="1">
    <citation type="journal article" date="2021" name="Front. Microbiol.">
        <title>Comprehensive Comparative Genomics and Phenotyping of Methylobacterium Species.</title>
        <authorList>
            <person name="Alessa O."/>
            <person name="Ogura Y."/>
            <person name="Fujitani Y."/>
            <person name="Takami H."/>
            <person name="Hayashi T."/>
            <person name="Sahin N."/>
            <person name="Tani A."/>
        </authorList>
    </citation>
    <scope>NUCLEOTIDE SEQUENCE</scope>
    <source>
        <strain evidence="1">NBRC 15689</strain>
    </source>
</reference>
<dbReference type="Proteomes" id="UP001055156">
    <property type="component" value="Unassembled WGS sequence"/>
</dbReference>
<evidence type="ECO:0008006" key="3">
    <source>
        <dbReference type="Google" id="ProtNLM"/>
    </source>
</evidence>
<keyword evidence="2" id="KW-1185">Reference proteome</keyword>
<protein>
    <recommendedName>
        <fullName evidence="3">Nitrate reductase</fullName>
    </recommendedName>
</protein>
<proteinExistence type="predicted"/>
<gene>
    <name evidence="1" type="ORF">LKMONMHP_1534</name>
</gene>
<accession>A0ABQ4T5U8</accession>
<sequence>MSGFLSLGAWRARSAGRAAEAARVKALLAPLLALGPEDALSVSEIACAEPGCPDVETVVLVMRLHEPTRAIRVRHPLGAIGPEECRAVAAEEALQRAPLP</sequence>
<evidence type="ECO:0000313" key="1">
    <source>
        <dbReference type="EMBL" id="GJE26683.1"/>
    </source>
</evidence>
<evidence type="ECO:0000313" key="2">
    <source>
        <dbReference type="Proteomes" id="UP001055156"/>
    </source>
</evidence>
<name>A0ABQ4T5U8_METOR</name>
<reference evidence="1" key="2">
    <citation type="submission" date="2021-08" db="EMBL/GenBank/DDBJ databases">
        <authorList>
            <person name="Tani A."/>
            <person name="Ola A."/>
            <person name="Ogura Y."/>
            <person name="Katsura K."/>
            <person name="Hayashi T."/>
        </authorList>
    </citation>
    <scope>NUCLEOTIDE SEQUENCE</scope>
    <source>
        <strain evidence="1">NBRC 15689</strain>
    </source>
</reference>
<dbReference type="RefSeq" id="WP_238310563.1">
    <property type="nucleotide sequence ID" value="NZ_BPQV01000004.1"/>
</dbReference>
<organism evidence="1 2">
    <name type="scientific">Methylobacterium organophilum</name>
    <dbReference type="NCBI Taxonomy" id="410"/>
    <lineage>
        <taxon>Bacteria</taxon>
        <taxon>Pseudomonadati</taxon>
        <taxon>Pseudomonadota</taxon>
        <taxon>Alphaproteobacteria</taxon>
        <taxon>Hyphomicrobiales</taxon>
        <taxon>Methylobacteriaceae</taxon>
        <taxon>Methylobacterium</taxon>
    </lineage>
</organism>
<dbReference type="EMBL" id="BPQV01000004">
    <property type="protein sequence ID" value="GJE26683.1"/>
    <property type="molecule type" value="Genomic_DNA"/>
</dbReference>